<dbReference type="InterPro" id="IPR006059">
    <property type="entry name" value="SBP"/>
</dbReference>
<dbReference type="RefSeq" id="WP_081126786.1">
    <property type="nucleotide sequence ID" value="NZ_LDOS01000001.1"/>
</dbReference>
<dbReference type="Pfam" id="PF01547">
    <property type="entry name" value="SBP_bac_1"/>
    <property type="match status" value="1"/>
</dbReference>
<dbReference type="AlphaFoldDB" id="A0A4S3KUD7"/>
<evidence type="ECO:0000313" key="5">
    <source>
        <dbReference type="EMBL" id="THD11904.1"/>
    </source>
</evidence>
<dbReference type="PANTHER" id="PTHR43649">
    <property type="entry name" value="ARABINOSE-BINDING PROTEIN-RELATED"/>
    <property type="match status" value="1"/>
</dbReference>
<evidence type="ECO:0000313" key="6">
    <source>
        <dbReference type="Proteomes" id="UP000307749"/>
    </source>
</evidence>
<name>A0A4S3KUD7_9GAMM</name>
<reference evidence="5 6" key="1">
    <citation type="submission" date="2017-02" db="EMBL/GenBank/DDBJ databases">
        <title>Whole genome sequencing of Metallibacterium scheffleri DSM 24874 (T).</title>
        <authorList>
            <person name="Kumar S."/>
            <person name="Patil P."/>
            <person name="Patil P.B."/>
        </authorList>
    </citation>
    <scope>NUCLEOTIDE SEQUENCE [LARGE SCALE GENOMIC DNA]</scope>
    <source>
        <strain evidence="5 6">DSM 24874</strain>
    </source>
</reference>
<gene>
    <name evidence="5" type="ORF">B1806_02025</name>
</gene>
<dbReference type="CDD" id="cd14747">
    <property type="entry name" value="PBP2_MalE"/>
    <property type="match status" value="1"/>
</dbReference>
<comment type="caution">
    <text evidence="5">The sequence shown here is derived from an EMBL/GenBank/DDBJ whole genome shotgun (WGS) entry which is preliminary data.</text>
</comment>
<evidence type="ECO:0000256" key="3">
    <source>
        <dbReference type="ARBA" id="ARBA00022448"/>
    </source>
</evidence>
<evidence type="ECO:0000256" key="1">
    <source>
        <dbReference type="ARBA" id="ARBA00004418"/>
    </source>
</evidence>
<proteinExistence type="inferred from homology"/>
<keyword evidence="6" id="KW-1185">Reference proteome</keyword>
<keyword evidence="4" id="KW-0732">Signal</keyword>
<dbReference type="PROSITE" id="PS51257">
    <property type="entry name" value="PROKAR_LIPOPROTEIN"/>
    <property type="match status" value="1"/>
</dbReference>
<dbReference type="Gene3D" id="3.40.190.10">
    <property type="entry name" value="Periplasmic binding protein-like II"/>
    <property type="match status" value="2"/>
</dbReference>
<evidence type="ECO:0000256" key="4">
    <source>
        <dbReference type="ARBA" id="ARBA00022729"/>
    </source>
</evidence>
<sequence>MPAMKRALHLLWLLPVLLAATLTGCTRTPQDSRIVLRFWAMGEEGQAAAQLVKGFETLHPDIRVEVQQLPWTAAHAKLLTAYAGGTTPDIAQMGNTWIPEMAALRAIVPLDRFIAGSHIVTPADYFPGIWKSNVVAGKDYGVPWYVDTRLIFYRKDILAAAGFDHPPTSWSGWTRMMAAIKARARPGDWAALLPLNEFEQLVSFSLEQPGSFLKGHDQYGNFQSPQFTAALRFYLDFFRAGYAPRIDDTQIASVPIEFARGHYAFYISGPWMIREFETRMPAAVQKDWATAPLPGPAGADSNSGIAGGASLVIFRSSRHKAAAWKLIEYLSRPAVQDQFHRLTGDLPPRRSTFARPDIASDPYAAAFFAQLQRARAVPRIAEYEQIVREMQTIAARAAWGRLDVAQTTALLDRKTDAILAKRRWMIAHGRLAP</sequence>
<dbReference type="PANTHER" id="PTHR43649:SF34">
    <property type="entry name" value="ABC TRANSPORTER PERIPLASMIC-BINDING PROTEIN YCJN-RELATED"/>
    <property type="match status" value="1"/>
</dbReference>
<accession>A0A4S3KUD7</accession>
<dbReference type="InterPro" id="IPR050490">
    <property type="entry name" value="Bact_solute-bd_prot1"/>
</dbReference>
<dbReference type="SUPFAM" id="SSF53850">
    <property type="entry name" value="Periplasmic binding protein-like II"/>
    <property type="match status" value="1"/>
</dbReference>
<dbReference type="STRING" id="993689.GCA_002077135_00852"/>
<organism evidence="5 6">
    <name type="scientific">Metallibacterium scheffleri</name>
    <dbReference type="NCBI Taxonomy" id="993689"/>
    <lineage>
        <taxon>Bacteria</taxon>
        <taxon>Pseudomonadati</taxon>
        <taxon>Pseudomonadota</taxon>
        <taxon>Gammaproteobacteria</taxon>
        <taxon>Lysobacterales</taxon>
        <taxon>Rhodanobacteraceae</taxon>
        <taxon>Metallibacterium</taxon>
    </lineage>
</organism>
<evidence type="ECO:0000256" key="2">
    <source>
        <dbReference type="ARBA" id="ARBA00008520"/>
    </source>
</evidence>
<dbReference type="EMBL" id="MWQO01000006">
    <property type="protein sequence ID" value="THD11904.1"/>
    <property type="molecule type" value="Genomic_DNA"/>
</dbReference>
<comment type="subcellular location">
    <subcellularLocation>
        <location evidence="1">Periplasm</location>
    </subcellularLocation>
</comment>
<comment type="similarity">
    <text evidence="2">Belongs to the bacterial solute-binding protein 1 family.</text>
</comment>
<protein>
    <submittedName>
        <fullName evidence="5">ABC transporter substrate-binding protein</fullName>
    </submittedName>
</protein>
<dbReference type="OrthoDB" id="9808332at2"/>
<dbReference type="GO" id="GO:0042597">
    <property type="term" value="C:periplasmic space"/>
    <property type="evidence" value="ECO:0007669"/>
    <property type="project" value="UniProtKB-SubCell"/>
</dbReference>
<keyword evidence="3" id="KW-0813">Transport</keyword>
<dbReference type="Proteomes" id="UP000307749">
    <property type="component" value="Unassembled WGS sequence"/>
</dbReference>